<organism evidence="1 2">
    <name type="scientific">Trametes pubescens</name>
    <name type="common">White-rot fungus</name>
    <dbReference type="NCBI Taxonomy" id="154538"/>
    <lineage>
        <taxon>Eukaryota</taxon>
        <taxon>Fungi</taxon>
        <taxon>Dikarya</taxon>
        <taxon>Basidiomycota</taxon>
        <taxon>Agaricomycotina</taxon>
        <taxon>Agaricomycetes</taxon>
        <taxon>Polyporales</taxon>
        <taxon>Polyporaceae</taxon>
        <taxon>Trametes</taxon>
    </lineage>
</organism>
<evidence type="ECO:0000313" key="1">
    <source>
        <dbReference type="EMBL" id="OJT06514.1"/>
    </source>
</evidence>
<gene>
    <name evidence="1" type="ORF">TRAPUB_2591</name>
</gene>
<dbReference type="EMBL" id="MNAD01001304">
    <property type="protein sequence ID" value="OJT06514.1"/>
    <property type="molecule type" value="Genomic_DNA"/>
</dbReference>
<dbReference type="AlphaFoldDB" id="A0A1M2VFX0"/>
<evidence type="ECO:0000313" key="2">
    <source>
        <dbReference type="Proteomes" id="UP000184267"/>
    </source>
</evidence>
<dbReference type="Proteomes" id="UP000184267">
    <property type="component" value="Unassembled WGS sequence"/>
</dbReference>
<proteinExistence type="predicted"/>
<protein>
    <submittedName>
        <fullName evidence="1">Uncharacterized protein</fullName>
    </submittedName>
</protein>
<sequence>MDADEVFNSFPGHSAALRAPSGENRFYSASNYVILRAKLVFAVSVESLFLALAKCTIFVNTPALTEFEVLNYHDNLLARVYLAVIHQRRAVWQVIVEIMSTVFGESPPKANTQASGLAALSALEHLYIGPPWIVILTSQGFLPR</sequence>
<keyword evidence="2" id="KW-1185">Reference proteome</keyword>
<accession>A0A1M2VFX0</accession>
<reference evidence="1 2" key="1">
    <citation type="submission" date="2016-10" db="EMBL/GenBank/DDBJ databases">
        <title>Genome sequence of the basidiomycete white-rot fungus Trametes pubescens.</title>
        <authorList>
            <person name="Makela M.R."/>
            <person name="Granchi Z."/>
            <person name="Peng M."/>
            <person name="De Vries R.P."/>
            <person name="Grigoriev I."/>
            <person name="Riley R."/>
            <person name="Hilden K."/>
        </authorList>
    </citation>
    <scope>NUCLEOTIDE SEQUENCE [LARGE SCALE GENOMIC DNA]</scope>
    <source>
        <strain evidence="1 2">FBCC735</strain>
    </source>
</reference>
<name>A0A1M2VFX0_TRAPU</name>
<comment type="caution">
    <text evidence="1">The sequence shown here is derived from an EMBL/GenBank/DDBJ whole genome shotgun (WGS) entry which is preliminary data.</text>
</comment>